<dbReference type="RefSeq" id="XP_019704794.1">
    <property type="nucleotide sequence ID" value="XM_019849235.2"/>
</dbReference>
<evidence type="ECO:0000256" key="3">
    <source>
        <dbReference type="ARBA" id="ARBA00023157"/>
    </source>
</evidence>
<dbReference type="InterPro" id="IPR043325">
    <property type="entry name" value="LTSS"/>
</dbReference>
<dbReference type="AlphaFoldDB" id="A0A6J0PGK5"/>
<dbReference type="InterPro" id="IPR016140">
    <property type="entry name" value="Bifunc_inhib/LTP/seed_store"/>
</dbReference>
<dbReference type="PANTHER" id="PTHR33044">
    <property type="entry name" value="BIFUNCTIONAL INHIBITOR/LIPID-TRANSFER PROTEIN/SEED STORAGE 2S ALBUMIN SUPERFAMILY PROTEIN-RELATED"/>
    <property type="match status" value="1"/>
</dbReference>
<dbReference type="CDD" id="cd00010">
    <property type="entry name" value="AAI_LTSS"/>
    <property type="match status" value="1"/>
</dbReference>
<name>A0A6J0PGK5_ELAGV</name>
<dbReference type="SUPFAM" id="SSF47699">
    <property type="entry name" value="Bifunctional inhibitor/lipid-transfer protein/seed storage 2S albumin"/>
    <property type="match status" value="1"/>
</dbReference>
<evidence type="ECO:0000256" key="2">
    <source>
        <dbReference type="ARBA" id="ARBA00022729"/>
    </source>
</evidence>
<comment type="similarity">
    <text evidence="1">Belongs to the plant LTP family.</text>
</comment>
<evidence type="ECO:0000256" key="4">
    <source>
        <dbReference type="ARBA" id="ARBA00023180"/>
    </source>
</evidence>
<dbReference type="GeneID" id="109505651"/>
<keyword evidence="7" id="KW-1185">Reference proteome</keyword>
<protein>
    <submittedName>
        <fullName evidence="8">Uncharacterized protein LOC109505651</fullName>
    </submittedName>
</protein>
<keyword evidence="2 5" id="KW-0732">Signal</keyword>
<feature type="signal peptide" evidence="5">
    <location>
        <begin position="1"/>
        <end position="24"/>
    </location>
</feature>
<sequence>MWRSSFLLPFLVLLLLLRIASVGSSPSYLSVCDVANLSPCRSFIMGVASKPSASCCSRLVVAIMRSPYPKCLCSVLRGGNSSVAVNEAQALALAGACELWPHPLRRCFDGSATTDSPTKYPKVISANSTRALESYCPDCRDGSIDDPSSLIPIPPP</sequence>
<keyword evidence="3" id="KW-1015">Disulfide bond</keyword>
<dbReference type="Proteomes" id="UP000504607">
    <property type="component" value="Chromosome 3"/>
</dbReference>
<evidence type="ECO:0000259" key="6">
    <source>
        <dbReference type="Pfam" id="PF14368"/>
    </source>
</evidence>
<feature type="chain" id="PRO_5026826109" evidence="5">
    <location>
        <begin position="25"/>
        <end position="156"/>
    </location>
</feature>
<dbReference type="InParanoid" id="A0A6J0PGK5"/>
<accession>A0A6J0PGK5</accession>
<dbReference type="Gene3D" id="1.10.110.10">
    <property type="entry name" value="Plant lipid-transfer and hydrophobic proteins"/>
    <property type="match status" value="1"/>
</dbReference>
<evidence type="ECO:0000256" key="5">
    <source>
        <dbReference type="SAM" id="SignalP"/>
    </source>
</evidence>
<evidence type="ECO:0000256" key="1">
    <source>
        <dbReference type="ARBA" id="ARBA00009748"/>
    </source>
</evidence>
<evidence type="ECO:0000313" key="8">
    <source>
        <dbReference type="RefSeq" id="XP_019704794.1"/>
    </source>
</evidence>
<gene>
    <name evidence="8" type="primary">LOC109505651</name>
</gene>
<dbReference type="OrthoDB" id="10402110at2759"/>
<dbReference type="InterPro" id="IPR036312">
    <property type="entry name" value="Bifun_inhib/LTP/seed_sf"/>
</dbReference>
<proteinExistence type="inferred from homology"/>
<dbReference type="KEGG" id="egu:109505651"/>
<reference evidence="8" key="1">
    <citation type="submission" date="2025-08" db="UniProtKB">
        <authorList>
            <consortium name="RefSeq"/>
        </authorList>
    </citation>
    <scope>IDENTIFICATION</scope>
</reference>
<dbReference type="Pfam" id="PF14368">
    <property type="entry name" value="LTP_2"/>
    <property type="match status" value="1"/>
</dbReference>
<organism evidence="7 8">
    <name type="scientific">Elaeis guineensis var. tenera</name>
    <name type="common">Oil palm</name>
    <dbReference type="NCBI Taxonomy" id="51953"/>
    <lineage>
        <taxon>Eukaryota</taxon>
        <taxon>Viridiplantae</taxon>
        <taxon>Streptophyta</taxon>
        <taxon>Embryophyta</taxon>
        <taxon>Tracheophyta</taxon>
        <taxon>Spermatophyta</taxon>
        <taxon>Magnoliopsida</taxon>
        <taxon>Liliopsida</taxon>
        <taxon>Arecaceae</taxon>
        <taxon>Arecoideae</taxon>
        <taxon>Cocoseae</taxon>
        <taxon>Elaeidinae</taxon>
        <taxon>Elaeis</taxon>
    </lineage>
</organism>
<feature type="domain" description="Bifunctional inhibitor/plant lipid transfer protein/seed storage helical" evidence="6">
    <location>
        <begin position="30"/>
        <end position="107"/>
    </location>
</feature>
<keyword evidence="4" id="KW-0325">Glycoprotein</keyword>
<evidence type="ECO:0000313" key="7">
    <source>
        <dbReference type="Proteomes" id="UP000504607"/>
    </source>
</evidence>